<dbReference type="InterPro" id="IPR002885">
    <property type="entry name" value="PPR_rpt"/>
</dbReference>
<dbReference type="AlphaFoldDB" id="A0A813D0Z7"/>
<evidence type="ECO:0008006" key="6">
    <source>
        <dbReference type="Google" id="ProtNLM"/>
    </source>
</evidence>
<evidence type="ECO:0000313" key="4">
    <source>
        <dbReference type="EMBL" id="CAE8581167.1"/>
    </source>
</evidence>
<dbReference type="OrthoDB" id="440666at2759"/>
<evidence type="ECO:0000256" key="1">
    <source>
        <dbReference type="ARBA" id="ARBA00022737"/>
    </source>
</evidence>
<dbReference type="PANTHER" id="PTHR47942:SF63">
    <property type="entry name" value="PENTATRICOPEPTIDE REPEAT-CONTAINING PROTEIN"/>
    <property type="match status" value="1"/>
</dbReference>
<proteinExistence type="predicted"/>
<feature type="repeat" description="PPR" evidence="2">
    <location>
        <begin position="433"/>
        <end position="467"/>
    </location>
</feature>
<feature type="compositionally biased region" description="Low complexity" evidence="3">
    <location>
        <begin position="651"/>
        <end position="660"/>
    </location>
</feature>
<feature type="repeat" description="PPR" evidence="2">
    <location>
        <begin position="162"/>
        <end position="196"/>
    </location>
</feature>
<dbReference type="InterPro" id="IPR051222">
    <property type="entry name" value="PPR/CCM1_RNA-binding"/>
</dbReference>
<dbReference type="Pfam" id="PF13812">
    <property type="entry name" value="PPR_3"/>
    <property type="match status" value="2"/>
</dbReference>
<dbReference type="PANTHER" id="PTHR47942">
    <property type="entry name" value="TETRATRICOPEPTIDE REPEAT (TPR)-LIKE SUPERFAMILY PROTEIN-RELATED"/>
    <property type="match status" value="1"/>
</dbReference>
<dbReference type="InterPro" id="IPR011990">
    <property type="entry name" value="TPR-like_helical_dom_sf"/>
</dbReference>
<keyword evidence="1" id="KW-0677">Repeat</keyword>
<dbReference type="PROSITE" id="PS51375">
    <property type="entry name" value="PPR"/>
    <property type="match status" value="3"/>
</dbReference>
<feature type="repeat" description="PPR" evidence="2">
    <location>
        <begin position="398"/>
        <end position="432"/>
    </location>
</feature>
<feature type="compositionally biased region" description="Polar residues" evidence="3">
    <location>
        <begin position="641"/>
        <end position="650"/>
    </location>
</feature>
<dbReference type="NCBIfam" id="TIGR00756">
    <property type="entry name" value="PPR"/>
    <property type="match status" value="3"/>
</dbReference>
<keyword evidence="5" id="KW-1185">Reference proteome</keyword>
<organism evidence="4 5">
    <name type="scientific">Polarella glacialis</name>
    <name type="common">Dinoflagellate</name>
    <dbReference type="NCBI Taxonomy" id="89957"/>
    <lineage>
        <taxon>Eukaryota</taxon>
        <taxon>Sar</taxon>
        <taxon>Alveolata</taxon>
        <taxon>Dinophyceae</taxon>
        <taxon>Suessiales</taxon>
        <taxon>Suessiaceae</taxon>
        <taxon>Polarella</taxon>
    </lineage>
</organism>
<comment type="caution">
    <text evidence="4">The sequence shown here is derived from an EMBL/GenBank/DDBJ whole genome shotgun (WGS) entry which is preliminary data.</text>
</comment>
<dbReference type="Gene3D" id="1.25.40.10">
    <property type="entry name" value="Tetratricopeptide repeat domain"/>
    <property type="match status" value="3"/>
</dbReference>
<gene>
    <name evidence="4" type="ORF">PGLA1383_LOCUS196</name>
</gene>
<feature type="region of interest" description="Disordered" evidence="3">
    <location>
        <begin position="637"/>
        <end position="660"/>
    </location>
</feature>
<dbReference type="Pfam" id="PF01535">
    <property type="entry name" value="PPR"/>
    <property type="match status" value="1"/>
</dbReference>
<sequence length="697" mass="76197">MMVPDARSCSHGTIAELFSASAPRPKRAFGSQSSLKRGCLRTSRGNILAPGTDFLETRSASWLSLRSFLSSTFFPSSTWTSCAEALYLPEVFAAQVAGGSGRRSLMPRHAQRARRKAPVPAAPAADAGQASWLPWLWQKGEAGQRDLSEILPILQKSKWLNESSAFVLVMRGLGKQSMWRDAIELFEDMPQRRVQPDQAALNAVLRCCEEAPSWQWAVRLMQQSQPVFAVAPDVVSFRIAISACETHGQWQWCLELLDDLLDRRFLADAATQQAVIRACENGGSMDVARLKKRELQARAAAMGPGPLHLNPARRDRTSFVDAGLPGSRTWKQELFEKLRNPAVQAEEALGIISALRARTMLRGKEHTIVMGFLASRSLWKSALAILNLMPQEGDEKADVMAYTVAISACKNVRQWQHALQLIQDMITAGVFPDVAAFNAAISACGKAGQWLPSLLLLKDMVDEGLSPDVISFNVALEATAVSKQGKLALNLLAAMRKQRLPPEVYSYNSALRACESFWHEALAVLEDMREEGLVPGITQYDLVIHAAGRDHQWGWALELLALAQHGGMTARASSYEAAIGACLVAREKVHAWRLFAEMQRRSLMPEQQTQLGLAESLYGGGWQECLEVLLAASAESSSWSPGRSTGVQRWSSRSSSAPRSLPAAEAIAPLLESLKASRAPGAELVLSALSGEPTARP</sequence>
<evidence type="ECO:0000313" key="5">
    <source>
        <dbReference type="Proteomes" id="UP000654075"/>
    </source>
</evidence>
<dbReference type="EMBL" id="CAJNNV010000039">
    <property type="protein sequence ID" value="CAE8581167.1"/>
    <property type="molecule type" value="Genomic_DNA"/>
</dbReference>
<evidence type="ECO:0000256" key="2">
    <source>
        <dbReference type="PROSITE-ProRule" id="PRU00708"/>
    </source>
</evidence>
<dbReference type="Proteomes" id="UP000654075">
    <property type="component" value="Unassembled WGS sequence"/>
</dbReference>
<name>A0A813D0Z7_POLGL</name>
<accession>A0A813D0Z7</accession>
<reference evidence="4" key="1">
    <citation type="submission" date="2021-02" db="EMBL/GenBank/DDBJ databases">
        <authorList>
            <person name="Dougan E. K."/>
            <person name="Rhodes N."/>
            <person name="Thang M."/>
            <person name="Chan C."/>
        </authorList>
    </citation>
    <scope>NUCLEOTIDE SEQUENCE</scope>
</reference>
<evidence type="ECO:0000256" key="3">
    <source>
        <dbReference type="SAM" id="MobiDB-lite"/>
    </source>
</evidence>
<protein>
    <recommendedName>
        <fullName evidence="6">Pentacotripeptide-repeat region of PRORP domain-containing protein</fullName>
    </recommendedName>
</protein>